<dbReference type="Pfam" id="PF16242">
    <property type="entry name" value="Pyrid_ox_like"/>
    <property type="match status" value="1"/>
</dbReference>
<dbReference type="InterPro" id="IPR038725">
    <property type="entry name" value="YdaG_split_barrel_FMN-bd"/>
</dbReference>
<gene>
    <name evidence="3" type="ORF">JD77_00663</name>
</gene>
<dbReference type="PANTHER" id="PTHR34818:SF1">
    <property type="entry name" value="PROTEIN BLI-3"/>
    <property type="match status" value="1"/>
</dbReference>
<dbReference type="AlphaFoldDB" id="A0A562I4T8"/>
<feature type="region of interest" description="Disordered" evidence="1">
    <location>
        <begin position="145"/>
        <end position="167"/>
    </location>
</feature>
<comment type="caution">
    <text evidence="3">The sequence shown here is derived from an EMBL/GenBank/DDBJ whole genome shotgun (WGS) entry which is preliminary data.</text>
</comment>
<dbReference type="PANTHER" id="PTHR34818">
    <property type="entry name" value="PROTEIN BLI-3"/>
    <property type="match status" value="1"/>
</dbReference>
<evidence type="ECO:0000313" key="4">
    <source>
        <dbReference type="Proteomes" id="UP000319825"/>
    </source>
</evidence>
<dbReference type="RefSeq" id="WP_145772978.1">
    <property type="nucleotide sequence ID" value="NZ_BAAATQ010000012.1"/>
</dbReference>
<evidence type="ECO:0000313" key="3">
    <source>
        <dbReference type="EMBL" id="TWH65725.1"/>
    </source>
</evidence>
<sequence length="167" mass="18890">MSSDRPRSDDVRRRVTELVRAARTCVLTTFGLDGRLVGRPMLLQQAEFDGDLWFFAYADSTKVRQIRVNPEVNAAFPDHGNQAWVSLSGTAQEAYDPERARRLWSPPLWIWFPDGPATSGLTLLRVRVSSAVHWDAPGGSRLDLLDPARGKVPERPPRPARNREVRF</sequence>
<name>A0A562I4T8_MICOL</name>
<keyword evidence="4" id="KW-1185">Reference proteome</keyword>
<evidence type="ECO:0000259" key="2">
    <source>
        <dbReference type="Pfam" id="PF16242"/>
    </source>
</evidence>
<dbReference type="InterPro" id="IPR052917">
    <property type="entry name" value="Stress-Dev_Protein"/>
</dbReference>
<dbReference type="EMBL" id="VLKE01000001">
    <property type="protein sequence ID" value="TWH65725.1"/>
    <property type="molecule type" value="Genomic_DNA"/>
</dbReference>
<dbReference type="InterPro" id="IPR012349">
    <property type="entry name" value="Split_barrel_FMN-bd"/>
</dbReference>
<evidence type="ECO:0000256" key="1">
    <source>
        <dbReference type="SAM" id="MobiDB-lite"/>
    </source>
</evidence>
<dbReference type="Proteomes" id="UP000319825">
    <property type="component" value="Unassembled WGS sequence"/>
</dbReference>
<accession>A0A562I4T8</accession>
<dbReference type="Gene3D" id="2.30.110.10">
    <property type="entry name" value="Electron Transport, Fmn-binding Protein, Chain A"/>
    <property type="match status" value="1"/>
</dbReference>
<organism evidence="3 4">
    <name type="scientific">Micromonospora olivasterospora</name>
    <dbReference type="NCBI Taxonomy" id="1880"/>
    <lineage>
        <taxon>Bacteria</taxon>
        <taxon>Bacillati</taxon>
        <taxon>Actinomycetota</taxon>
        <taxon>Actinomycetes</taxon>
        <taxon>Micromonosporales</taxon>
        <taxon>Micromonosporaceae</taxon>
        <taxon>Micromonospora</taxon>
    </lineage>
</organism>
<protein>
    <submittedName>
        <fullName evidence="3">General stress protein 26</fullName>
    </submittedName>
</protein>
<feature type="domain" description="General stress protein FMN-binding split barrel" evidence="2">
    <location>
        <begin position="12"/>
        <end position="147"/>
    </location>
</feature>
<proteinExistence type="predicted"/>
<dbReference type="SUPFAM" id="SSF50475">
    <property type="entry name" value="FMN-binding split barrel"/>
    <property type="match status" value="1"/>
</dbReference>
<reference evidence="3 4" key="1">
    <citation type="submission" date="2019-07" db="EMBL/GenBank/DDBJ databases">
        <title>R&amp;d 2014.</title>
        <authorList>
            <person name="Klenk H.-P."/>
        </authorList>
    </citation>
    <scope>NUCLEOTIDE SEQUENCE [LARGE SCALE GENOMIC DNA]</scope>
    <source>
        <strain evidence="3 4">DSM 43868</strain>
    </source>
</reference>
<dbReference type="OrthoDB" id="1432662at2"/>